<dbReference type="AlphaFoldDB" id="A0A840S9Z9"/>
<evidence type="ECO:0000256" key="6">
    <source>
        <dbReference type="ARBA" id="ARBA00023136"/>
    </source>
</evidence>
<keyword evidence="5 7" id="KW-1133">Transmembrane helix</keyword>
<reference evidence="9 10" key="1">
    <citation type="submission" date="2020-08" db="EMBL/GenBank/DDBJ databases">
        <title>Genomic Encyclopedia of Type Strains, Phase IV (KMG-IV): sequencing the most valuable type-strain genomes for metagenomic binning, comparative biology and taxonomic classification.</title>
        <authorList>
            <person name="Goeker M."/>
        </authorList>
    </citation>
    <scope>NUCLEOTIDE SEQUENCE [LARGE SCALE GENOMIC DNA]</scope>
    <source>
        <strain evidence="9 10">DSM 103679</strain>
    </source>
</reference>
<keyword evidence="4 7" id="KW-0812">Transmembrane</keyword>
<evidence type="ECO:0000256" key="7">
    <source>
        <dbReference type="RuleBase" id="RU363032"/>
    </source>
</evidence>
<evidence type="ECO:0000313" key="10">
    <source>
        <dbReference type="Proteomes" id="UP000578697"/>
    </source>
</evidence>
<dbReference type="SUPFAM" id="SSF161098">
    <property type="entry name" value="MetI-like"/>
    <property type="match status" value="1"/>
</dbReference>
<dbReference type="RefSeq" id="WP_221266569.1">
    <property type="nucleotide sequence ID" value="NZ_JACHFR010000003.1"/>
</dbReference>
<dbReference type="Proteomes" id="UP000578697">
    <property type="component" value="Unassembled WGS sequence"/>
</dbReference>
<dbReference type="PROSITE" id="PS50928">
    <property type="entry name" value="ABC_TM1"/>
    <property type="match status" value="1"/>
</dbReference>
<dbReference type="PANTHER" id="PTHR43744:SF9">
    <property type="entry name" value="POLYGALACTURONAN_RHAMNOGALACTURONAN TRANSPORT SYSTEM PERMEASE PROTEIN YTCP"/>
    <property type="match status" value="1"/>
</dbReference>
<evidence type="ECO:0000313" key="9">
    <source>
        <dbReference type="EMBL" id="MBB5219519.1"/>
    </source>
</evidence>
<feature type="transmembrane region" description="Helical" evidence="7">
    <location>
        <begin position="181"/>
        <end position="206"/>
    </location>
</feature>
<dbReference type="GO" id="GO:0055085">
    <property type="term" value="P:transmembrane transport"/>
    <property type="evidence" value="ECO:0007669"/>
    <property type="project" value="InterPro"/>
</dbReference>
<dbReference type="CDD" id="cd06261">
    <property type="entry name" value="TM_PBP2"/>
    <property type="match status" value="1"/>
</dbReference>
<feature type="transmembrane region" description="Helical" evidence="7">
    <location>
        <begin position="261"/>
        <end position="281"/>
    </location>
</feature>
<name>A0A840S9Z9_9SPIR</name>
<gene>
    <name evidence="9" type="ORF">HNP77_001901</name>
</gene>
<keyword evidence="10" id="KW-1185">Reference proteome</keyword>
<dbReference type="EMBL" id="JACHFR010000003">
    <property type="protein sequence ID" value="MBB5219519.1"/>
    <property type="molecule type" value="Genomic_DNA"/>
</dbReference>
<sequence>MMVTKKNNIHIISSLIMILVVTVTLYPFLNVLAKSLNDAVDTVKGGITVFPRKPTFKNYTDLFETGSNLGTAFFNSIVRTVLGSFLGTLCCAMFAYPLSRHDFIARKPFLRILIITMYVSGGLIPSYLLMRNLNLLNSFWVYIIPSLISAYNIILIRSFMMNIPQALSEAARIDGANDLTIFFRIILPMCKPVLATVMLFVAVGHWNDWYSTYIYMTRSHRTTLSTLQFELMKVLDSVSQSGSTIDIHSESLKASTKSPEAIKMAITIVCTVPILAVYPFVQKYFVSGITLGAVKE</sequence>
<protein>
    <submittedName>
        <fullName evidence="9">Putative aldouronate transport system permease protein</fullName>
    </submittedName>
</protein>
<keyword evidence="6 7" id="KW-0472">Membrane</keyword>
<feature type="domain" description="ABC transmembrane type-1" evidence="8">
    <location>
        <begin position="73"/>
        <end position="281"/>
    </location>
</feature>
<evidence type="ECO:0000256" key="3">
    <source>
        <dbReference type="ARBA" id="ARBA00022475"/>
    </source>
</evidence>
<evidence type="ECO:0000256" key="5">
    <source>
        <dbReference type="ARBA" id="ARBA00022989"/>
    </source>
</evidence>
<evidence type="ECO:0000259" key="8">
    <source>
        <dbReference type="PROSITE" id="PS50928"/>
    </source>
</evidence>
<dbReference type="PANTHER" id="PTHR43744">
    <property type="entry name" value="ABC TRANSPORTER PERMEASE PROTEIN MG189-RELATED-RELATED"/>
    <property type="match status" value="1"/>
</dbReference>
<accession>A0A840S9Z9</accession>
<evidence type="ECO:0000256" key="2">
    <source>
        <dbReference type="ARBA" id="ARBA00022448"/>
    </source>
</evidence>
<comment type="subcellular location">
    <subcellularLocation>
        <location evidence="1 7">Cell membrane</location>
        <topology evidence="1 7">Multi-pass membrane protein</topology>
    </subcellularLocation>
</comment>
<dbReference type="Pfam" id="PF00528">
    <property type="entry name" value="BPD_transp_1"/>
    <property type="match status" value="1"/>
</dbReference>
<keyword evidence="2 7" id="KW-0813">Transport</keyword>
<evidence type="ECO:0000256" key="4">
    <source>
        <dbReference type="ARBA" id="ARBA00022692"/>
    </source>
</evidence>
<evidence type="ECO:0000256" key="1">
    <source>
        <dbReference type="ARBA" id="ARBA00004651"/>
    </source>
</evidence>
<feature type="transmembrane region" description="Helical" evidence="7">
    <location>
        <begin position="108"/>
        <end position="127"/>
    </location>
</feature>
<feature type="transmembrane region" description="Helical" evidence="7">
    <location>
        <begin position="9"/>
        <end position="29"/>
    </location>
</feature>
<dbReference type="InterPro" id="IPR000515">
    <property type="entry name" value="MetI-like"/>
</dbReference>
<dbReference type="InterPro" id="IPR035906">
    <property type="entry name" value="MetI-like_sf"/>
</dbReference>
<comment type="caution">
    <text evidence="9">The sequence shown here is derived from an EMBL/GenBank/DDBJ whole genome shotgun (WGS) entry which is preliminary data.</text>
</comment>
<organism evidence="9 10">
    <name type="scientific">Treponema rectale</name>
    <dbReference type="NCBI Taxonomy" id="744512"/>
    <lineage>
        <taxon>Bacteria</taxon>
        <taxon>Pseudomonadati</taxon>
        <taxon>Spirochaetota</taxon>
        <taxon>Spirochaetia</taxon>
        <taxon>Spirochaetales</taxon>
        <taxon>Treponemataceae</taxon>
        <taxon>Treponema</taxon>
    </lineage>
</organism>
<dbReference type="Gene3D" id="1.10.3720.10">
    <property type="entry name" value="MetI-like"/>
    <property type="match status" value="1"/>
</dbReference>
<comment type="similarity">
    <text evidence="7">Belongs to the binding-protein-dependent transport system permease family.</text>
</comment>
<feature type="transmembrane region" description="Helical" evidence="7">
    <location>
        <begin position="77"/>
        <end position="96"/>
    </location>
</feature>
<proteinExistence type="inferred from homology"/>
<keyword evidence="3" id="KW-1003">Cell membrane</keyword>
<dbReference type="GO" id="GO:0005886">
    <property type="term" value="C:plasma membrane"/>
    <property type="evidence" value="ECO:0007669"/>
    <property type="project" value="UniProtKB-SubCell"/>
</dbReference>
<feature type="transmembrane region" description="Helical" evidence="7">
    <location>
        <begin position="139"/>
        <end position="160"/>
    </location>
</feature>